<keyword evidence="1" id="KW-0472">Membrane</keyword>
<keyword evidence="1" id="KW-0812">Transmembrane</keyword>
<feature type="transmembrane region" description="Helical" evidence="1">
    <location>
        <begin position="312"/>
        <end position="338"/>
    </location>
</feature>
<accession>A0A6C0HE20</accession>
<evidence type="ECO:0000313" key="2">
    <source>
        <dbReference type="EMBL" id="QHT78871.1"/>
    </source>
</evidence>
<reference evidence="2" key="1">
    <citation type="journal article" date="2020" name="Nature">
        <title>Giant virus diversity and host interactions through global metagenomics.</title>
        <authorList>
            <person name="Schulz F."/>
            <person name="Roux S."/>
            <person name="Paez-Espino D."/>
            <person name="Jungbluth S."/>
            <person name="Walsh D.A."/>
            <person name="Denef V.J."/>
            <person name="McMahon K.D."/>
            <person name="Konstantinidis K.T."/>
            <person name="Eloe-Fadrosh E.A."/>
            <person name="Kyrpides N.C."/>
            <person name="Woyke T."/>
        </authorList>
    </citation>
    <scope>NUCLEOTIDE SEQUENCE</scope>
    <source>
        <strain evidence="2">GVMAG-M-3300023179-97</strain>
    </source>
</reference>
<protein>
    <submittedName>
        <fullName evidence="2">Uncharacterized protein</fullName>
    </submittedName>
</protein>
<evidence type="ECO:0000256" key="1">
    <source>
        <dbReference type="SAM" id="Phobius"/>
    </source>
</evidence>
<dbReference type="EMBL" id="MN739942">
    <property type="protein sequence ID" value="QHT78871.1"/>
    <property type="molecule type" value="Genomic_DNA"/>
</dbReference>
<keyword evidence="1" id="KW-1133">Transmembrane helix</keyword>
<organism evidence="2">
    <name type="scientific">viral metagenome</name>
    <dbReference type="NCBI Taxonomy" id="1070528"/>
    <lineage>
        <taxon>unclassified sequences</taxon>
        <taxon>metagenomes</taxon>
        <taxon>organismal metagenomes</taxon>
    </lineage>
</organism>
<name>A0A6C0HE20_9ZZZZ</name>
<dbReference type="AlphaFoldDB" id="A0A6C0HE20"/>
<proteinExistence type="predicted"/>
<sequence length="365" mass="39824">MATCLPGLQGFPIQVTGWNSEPEKEKYVIPNDISLQFSPNKMSMTGTNTFFIGGNQYFIKTTRICQPKQSGLTTKSATPLAELHFWGLPTATSQAQNTVALLNIPIFQGPVESPSGTLLISTLTGKGTHFEEIIPKGSDADIIRYSTCVETDKSSSITIVVGYWSNGITILQENVKRLPNPLPLFGVPDILNHKLLSSYILTEDGKGQRDYKVTNGILQPYSNSIVLSVNTPEFTQRFRLIRGFHQETASSKLKTTGYKCVAIDRSRDIKNGKLLIDPSSGKRLSDEVDSASAENDIQIQPATITPKQILDVVFTILGVILGFALLGGLIYIISYMFLTRKSLGLPPVNHATEALATKLGSQVGD</sequence>